<dbReference type="AlphaFoldDB" id="G0QLG5"/>
<organism evidence="1 2">
    <name type="scientific">Ichthyophthirius multifiliis</name>
    <name type="common">White spot disease agent</name>
    <name type="synonym">Ich</name>
    <dbReference type="NCBI Taxonomy" id="5932"/>
    <lineage>
        <taxon>Eukaryota</taxon>
        <taxon>Sar</taxon>
        <taxon>Alveolata</taxon>
        <taxon>Ciliophora</taxon>
        <taxon>Intramacronucleata</taxon>
        <taxon>Oligohymenophorea</taxon>
        <taxon>Hymenostomatida</taxon>
        <taxon>Ophryoglenina</taxon>
        <taxon>Ichthyophthirius</taxon>
    </lineage>
</organism>
<dbReference type="OrthoDB" id="341587at2759"/>
<sequence>MGDKKGKKKGGGEEDESTLQLYRLYKKKCEFNGVPISKLFKEKLDYAIEEEEHITKIHMWEEIGPVGIRAIMDSLSEIQYQHTKSVRLWKVRAQDEGTRTICNYMEKVKTLELLDLMDNQISKLGCEFLGRMVQNIFNKYYLIQTQI</sequence>
<protein>
    <recommendedName>
        <fullName evidence="3">Leucine rich repeat protein</fullName>
    </recommendedName>
</protein>
<keyword evidence="2" id="KW-1185">Reference proteome</keyword>
<accession>G0QLG5</accession>
<dbReference type="eggNOG" id="KOG4308">
    <property type="taxonomic scope" value="Eukaryota"/>
</dbReference>
<name>G0QLG5_ICHMU</name>
<dbReference type="STRING" id="857967.G0QLG5"/>
<reference evidence="1 2" key="1">
    <citation type="submission" date="2011-07" db="EMBL/GenBank/DDBJ databases">
        <authorList>
            <person name="Coyne R."/>
            <person name="Brami D."/>
            <person name="Johnson J."/>
            <person name="Hostetler J."/>
            <person name="Hannick L."/>
            <person name="Clark T."/>
            <person name="Cassidy-Hanley D."/>
            <person name="Inman J."/>
        </authorList>
    </citation>
    <scope>NUCLEOTIDE SEQUENCE [LARGE SCALE GENOMIC DNA]</scope>
    <source>
        <strain evidence="1 2">G5</strain>
    </source>
</reference>
<dbReference type="InParanoid" id="G0QLG5"/>
<evidence type="ECO:0000313" key="1">
    <source>
        <dbReference type="EMBL" id="EGR33938.1"/>
    </source>
</evidence>
<dbReference type="GeneID" id="14910128"/>
<dbReference type="EMBL" id="GL983255">
    <property type="protein sequence ID" value="EGR33938.1"/>
    <property type="molecule type" value="Genomic_DNA"/>
</dbReference>
<dbReference type="Proteomes" id="UP000008983">
    <property type="component" value="Unassembled WGS sequence"/>
</dbReference>
<evidence type="ECO:0008006" key="3">
    <source>
        <dbReference type="Google" id="ProtNLM"/>
    </source>
</evidence>
<dbReference type="Gene3D" id="3.80.10.10">
    <property type="entry name" value="Ribonuclease Inhibitor"/>
    <property type="match status" value="1"/>
</dbReference>
<evidence type="ECO:0000313" key="2">
    <source>
        <dbReference type="Proteomes" id="UP000008983"/>
    </source>
</evidence>
<gene>
    <name evidence="1" type="ORF">IMG5_030190</name>
</gene>
<dbReference type="InterPro" id="IPR032675">
    <property type="entry name" value="LRR_dom_sf"/>
</dbReference>
<dbReference type="SUPFAM" id="SSF52047">
    <property type="entry name" value="RNI-like"/>
    <property type="match status" value="1"/>
</dbReference>
<proteinExistence type="predicted"/>
<dbReference type="RefSeq" id="XP_004039242.1">
    <property type="nucleotide sequence ID" value="XM_004039194.1"/>
</dbReference>